<evidence type="ECO:0000256" key="2">
    <source>
        <dbReference type="ARBA" id="ARBA00012662"/>
    </source>
</evidence>
<sequence length="500" mass="57574">MIKGFITMPKILNALLCKFPYLELFTNLTKMRYTKVKSILSLFFVLLLPVFLRAQSNNSSSGSNLNKLQQQFVDLRFGMFIHFNMPTYWNADWPDPEASPALFNPKKLNADQWAKAAKSANMTYGCLTTKHHSGFCIWDTKSTDYSVMNSPYKKDVVKQFADAFRANGLKVMLYYSILDTHHKIRPNQIEPEDIEMIKTQLTELLTKYGKIEALIIDGWDAPWSRISYDDVSFQDIYNLIKKLQPECLVMDLNGAKYPGDGLYYTDIKTYEMGAGQRMAKDVKRMPTLACLPINSAWFWKEDFPTVPVREPQKIVNELIKPLNEASCNFILNVAPNRDGLIDDNALASLKEVGKLWKNEGPTTKLSPLEDPIIASNIAINAPANSSWSDDMNIMDFANDDDYHSSWQSNPRVKEPWFEIDFKKDRSFNTIVVFESKANISKYKLQYWDGAAWKQIFSGDNAERVKLHRFDRVWGSKVRIQIEGSKENPSIAEFQVFDERR</sequence>
<evidence type="ECO:0000256" key="3">
    <source>
        <dbReference type="ARBA" id="ARBA00022729"/>
    </source>
</evidence>
<dbReference type="Gene3D" id="3.20.20.80">
    <property type="entry name" value="Glycosidases"/>
    <property type="match status" value="1"/>
</dbReference>
<dbReference type="InterPro" id="IPR000933">
    <property type="entry name" value="Glyco_hydro_29"/>
</dbReference>
<dbReference type="Gene3D" id="2.60.120.260">
    <property type="entry name" value="Galactose-binding domain-like"/>
    <property type="match status" value="1"/>
</dbReference>
<dbReference type="SMART" id="SM00812">
    <property type="entry name" value="Alpha_L_fucos"/>
    <property type="match status" value="1"/>
</dbReference>
<protein>
    <recommendedName>
        <fullName evidence="2">alpha-L-fucosidase</fullName>
        <ecNumber evidence="2">3.2.1.51</ecNumber>
    </recommendedName>
</protein>
<dbReference type="Pfam" id="PF01120">
    <property type="entry name" value="Alpha_L_fucos"/>
    <property type="match status" value="1"/>
</dbReference>
<dbReference type="PANTHER" id="PTHR10030:SF37">
    <property type="entry name" value="ALPHA-L-FUCOSIDASE-RELATED"/>
    <property type="match status" value="1"/>
</dbReference>
<dbReference type="InterPro" id="IPR057739">
    <property type="entry name" value="Glyco_hydro_29_N"/>
</dbReference>
<evidence type="ECO:0000256" key="1">
    <source>
        <dbReference type="ARBA" id="ARBA00007951"/>
    </source>
</evidence>
<dbReference type="SUPFAM" id="SSF49785">
    <property type="entry name" value="Galactose-binding domain-like"/>
    <property type="match status" value="1"/>
</dbReference>
<gene>
    <name evidence="7" type="ORF">GCM10023313_08260</name>
</gene>
<feature type="domain" description="F5/8 type C" evidence="6">
    <location>
        <begin position="360"/>
        <end position="498"/>
    </location>
</feature>
<evidence type="ECO:0000256" key="5">
    <source>
        <dbReference type="ARBA" id="ARBA00023295"/>
    </source>
</evidence>
<keyword evidence="5" id="KW-0326">Glycosidase</keyword>
<dbReference type="EC" id="3.2.1.51" evidence="2"/>
<keyword evidence="8" id="KW-1185">Reference proteome</keyword>
<organism evidence="7 8">
    <name type="scientific">Mucilaginibacter defluvii</name>
    <dbReference type="NCBI Taxonomy" id="1196019"/>
    <lineage>
        <taxon>Bacteria</taxon>
        <taxon>Pseudomonadati</taxon>
        <taxon>Bacteroidota</taxon>
        <taxon>Sphingobacteriia</taxon>
        <taxon>Sphingobacteriales</taxon>
        <taxon>Sphingobacteriaceae</taxon>
        <taxon>Mucilaginibacter</taxon>
    </lineage>
</organism>
<keyword evidence="4" id="KW-0378">Hydrolase</keyword>
<dbReference type="InterPro" id="IPR000421">
    <property type="entry name" value="FA58C"/>
</dbReference>
<dbReference type="PROSITE" id="PS50022">
    <property type="entry name" value="FA58C_3"/>
    <property type="match status" value="1"/>
</dbReference>
<dbReference type="Pfam" id="PF00754">
    <property type="entry name" value="F5_F8_type_C"/>
    <property type="match status" value="1"/>
</dbReference>
<dbReference type="SUPFAM" id="SSF51445">
    <property type="entry name" value="(Trans)glycosidases"/>
    <property type="match status" value="1"/>
</dbReference>
<name>A0ABP9FQ64_9SPHI</name>
<evidence type="ECO:0000313" key="8">
    <source>
        <dbReference type="Proteomes" id="UP001501436"/>
    </source>
</evidence>
<reference evidence="8" key="1">
    <citation type="journal article" date="2019" name="Int. J. Syst. Evol. Microbiol.">
        <title>The Global Catalogue of Microorganisms (GCM) 10K type strain sequencing project: providing services to taxonomists for standard genome sequencing and annotation.</title>
        <authorList>
            <consortium name="The Broad Institute Genomics Platform"/>
            <consortium name="The Broad Institute Genome Sequencing Center for Infectious Disease"/>
            <person name="Wu L."/>
            <person name="Ma J."/>
        </authorList>
    </citation>
    <scope>NUCLEOTIDE SEQUENCE [LARGE SCALE GENOMIC DNA]</scope>
    <source>
        <strain evidence="8">JCM 18283</strain>
    </source>
</reference>
<keyword evidence="3" id="KW-0732">Signal</keyword>
<proteinExistence type="inferred from homology"/>
<dbReference type="PANTHER" id="PTHR10030">
    <property type="entry name" value="ALPHA-L-FUCOSIDASE"/>
    <property type="match status" value="1"/>
</dbReference>
<comment type="similarity">
    <text evidence="1">Belongs to the glycosyl hydrolase 29 family.</text>
</comment>
<dbReference type="EMBL" id="BAABJI010000001">
    <property type="protein sequence ID" value="GAA4907736.1"/>
    <property type="molecule type" value="Genomic_DNA"/>
</dbReference>
<accession>A0ABP9FQ64</accession>
<evidence type="ECO:0000256" key="4">
    <source>
        <dbReference type="ARBA" id="ARBA00022801"/>
    </source>
</evidence>
<dbReference type="Proteomes" id="UP001501436">
    <property type="component" value="Unassembled WGS sequence"/>
</dbReference>
<evidence type="ECO:0000313" key="7">
    <source>
        <dbReference type="EMBL" id="GAA4907736.1"/>
    </source>
</evidence>
<dbReference type="InterPro" id="IPR017853">
    <property type="entry name" value="GH"/>
</dbReference>
<dbReference type="InterPro" id="IPR008979">
    <property type="entry name" value="Galactose-bd-like_sf"/>
</dbReference>
<evidence type="ECO:0000259" key="6">
    <source>
        <dbReference type="PROSITE" id="PS50022"/>
    </source>
</evidence>
<comment type="caution">
    <text evidence="7">The sequence shown here is derived from an EMBL/GenBank/DDBJ whole genome shotgun (WGS) entry which is preliminary data.</text>
</comment>